<proteinExistence type="predicted"/>
<protein>
    <submittedName>
        <fullName evidence="3">NAD(P)-binding domain-containing protein</fullName>
    </submittedName>
</protein>
<dbReference type="PANTHER" id="PTHR14239">
    <property type="entry name" value="DUDULIN-RELATED"/>
    <property type="match status" value="1"/>
</dbReference>
<dbReference type="InterPro" id="IPR028939">
    <property type="entry name" value="P5C_Rdtase_cat_N"/>
</dbReference>
<dbReference type="PANTHER" id="PTHR14239:SF10">
    <property type="entry name" value="REDUCTASE"/>
    <property type="match status" value="1"/>
</dbReference>
<sequence>MDIGIVGTGNVAQAVARGWVAAGHNVVLGSRVPEGRVGLPAPVVTVEEAVVHGRIVVNATPGTESVALLTGIGAEAFTGRTILDIAVGFTAEGLSHPRESLGEEIQRAFPGVPVVKTLATVTSSVMDDPGRLGEPGTLFLSGDDAAAKAEVTGLLVDLGWPRESVLDLGGIATARGQEHFALLFLGIAGALGTHEFNVKVVPPASAG</sequence>
<keyword evidence="4" id="KW-1185">Reference proteome</keyword>
<reference evidence="3 4" key="1">
    <citation type="submission" date="2024-06" db="EMBL/GenBank/DDBJ databases">
        <title>The Natural Products Discovery Center: Release of the First 8490 Sequenced Strains for Exploring Actinobacteria Biosynthetic Diversity.</title>
        <authorList>
            <person name="Kalkreuter E."/>
            <person name="Kautsar S.A."/>
            <person name="Yang D."/>
            <person name="Bader C.D."/>
            <person name="Teijaro C.N."/>
            <person name="Fluegel L."/>
            <person name="Davis C.M."/>
            <person name="Simpson J.R."/>
            <person name="Lauterbach L."/>
            <person name="Steele A.D."/>
            <person name="Gui C."/>
            <person name="Meng S."/>
            <person name="Li G."/>
            <person name="Viehrig K."/>
            <person name="Ye F."/>
            <person name="Su P."/>
            <person name="Kiefer A.F."/>
            <person name="Nichols A."/>
            <person name="Cepeda A.J."/>
            <person name="Yan W."/>
            <person name="Fan B."/>
            <person name="Jiang Y."/>
            <person name="Adhikari A."/>
            <person name="Zheng C.-J."/>
            <person name="Schuster L."/>
            <person name="Cowan T.M."/>
            <person name="Smanski M.J."/>
            <person name="Chevrette M.G."/>
            <person name="De Carvalho L.P.S."/>
            <person name="Shen B."/>
        </authorList>
    </citation>
    <scope>NUCLEOTIDE SEQUENCE [LARGE SCALE GENOMIC DNA]</scope>
    <source>
        <strain evidence="3 4">NPDC048946</strain>
    </source>
</reference>
<comment type="caution">
    <text evidence="3">The sequence shown here is derived from an EMBL/GenBank/DDBJ whole genome shotgun (WGS) entry which is preliminary data.</text>
</comment>
<dbReference type="SUPFAM" id="SSF51735">
    <property type="entry name" value="NAD(P)-binding Rossmann-fold domains"/>
    <property type="match status" value="1"/>
</dbReference>
<dbReference type="InterPro" id="IPR051267">
    <property type="entry name" value="STEAP_metalloreductase"/>
</dbReference>
<dbReference type="Gene3D" id="3.40.50.720">
    <property type="entry name" value="NAD(P)-binding Rossmann-like Domain"/>
    <property type="match status" value="1"/>
</dbReference>
<gene>
    <name evidence="3" type="ORF">AB0C36_04945</name>
</gene>
<dbReference type="Pfam" id="PF03807">
    <property type="entry name" value="F420_oxidored"/>
    <property type="match status" value="1"/>
</dbReference>
<dbReference type="Proteomes" id="UP001551482">
    <property type="component" value="Unassembled WGS sequence"/>
</dbReference>
<dbReference type="InterPro" id="IPR036291">
    <property type="entry name" value="NAD(P)-bd_dom_sf"/>
</dbReference>
<evidence type="ECO:0000313" key="4">
    <source>
        <dbReference type="Proteomes" id="UP001551482"/>
    </source>
</evidence>
<keyword evidence="1" id="KW-0560">Oxidoreductase</keyword>
<dbReference type="RefSeq" id="WP_358349319.1">
    <property type="nucleotide sequence ID" value="NZ_JBEZFP010000008.1"/>
</dbReference>
<dbReference type="EMBL" id="JBEZFP010000008">
    <property type="protein sequence ID" value="MEU8132837.1"/>
    <property type="molecule type" value="Genomic_DNA"/>
</dbReference>
<name>A0ABV3DBN8_9ACTN</name>
<organism evidence="3 4">
    <name type="scientific">Streptodolium elevatio</name>
    <dbReference type="NCBI Taxonomy" id="3157996"/>
    <lineage>
        <taxon>Bacteria</taxon>
        <taxon>Bacillati</taxon>
        <taxon>Actinomycetota</taxon>
        <taxon>Actinomycetes</taxon>
        <taxon>Kitasatosporales</taxon>
        <taxon>Streptomycetaceae</taxon>
        <taxon>Streptodolium</taxon>
    </lineage>
</organism>
<feature type="domain" description="Pyrroline-5-carboxylate reductase catalytic N-terminal" evidence="2">
    <location>
        <begin position="3"/>
        <end position="88"/>
    </location>
</feature>
<evidence type="ECO:0000259" key="2">
    <source>
        <dbReference type="Pfam" id="PF03807"/>
    </source>
</evidence>
<evidence type="ECO:0000313" key="3">
    <source>
        <dbReference type="EMBL" id="MEU8132837.1"/>
    </source>
</evidence>
<evidence type="ECO:0000256" key="1">
    <source>
        <dbReference type="ARBA" id="ARBA00023002"/>
    </source>
</evidence>
<accession>A0ABV3DBN8</accession>